<dbReference type="Proteomes" id="UP001196530">
    <property type="component" value="Unassembled WGS sequence"/>
</dbReference>
<dbReference type="GO" id="GO:0005634">
    <property type="term" value="C:nucleus"/>
    <property type="evidence" value="ECO:0007669"/>
    <property type="project" value="TreeGrafter"/>
</dbReference>
<dbReference type="AlphaFoldDB" id="A0AAN6I3H3"/>
<evidence type="ECO:0000256" key="3">
    <source>
        <dbReference type="ARBA" id="ARBA00023163"/>
    </source>
</evidence>
<dbReference type="EMBL" id="JAHLUX010000013">
    <property type="protein sequence ID" value="KAG7815891.1"/>
    <property type="molecule type" value="Genomic_DNA"/>
</dbReference>
<dbReference type="PROSITE" id="PS50048">
    <property type="entry name" value="ZN2_CY6_FUNGAL_2"/>
    <property type="match status" value="1"/>
</dbReference>
<feature type="coiled-coil region" evidence="5">
    <location>
        <begin position="85"/>
        <end position="112"/>
    </location>
</feature>
<keyword evidence="3" id="KW-0804">Transcription</keyword>
<dbReference type="PANTHER" id="PTHR31069">
    <property type="entry name" value="OLEATE-ACTIVATED TRANSCRIPTION FACTOR 1-RELATED"/>
    <property type="match status" value="1"/>
</dbReference>
<dbReference type="PROSITE" id="PS00463">
    <property type="entry name" value="ZN2_CY6_FUNGAL_1"/>
    <property type="match status" value="1"/>
</dbReference>
<evidence type="ECO:0000313" key="11">
    <source>
        <dbReference type="Proteomes" id="UP001197328"/>
    </source>
</evidence>
<dbReference type="InterPro" id="IPR001138">
    <property type="entry name" value="Zn2Cys6_DnaBD"/>
</dbReference>
<reference evidence="8 11" key="1">
    <citation type="journal article" date="2021" name="G3 (Bethesda)">
        <title>Genomic diversity, chromosomal rearrangements, and interspecies hybridization in the ogataea polymorpha species complex.</title>
        <authorList>
            <person name="Hanson S.J."/>
            <person name="Cinneide E.O."/>
            <person name="Salzberg L.I."/>
            <person name="Wolfe K.H."/>
            <person name="McGowan J."/>
            <person name="Fitzpatrick D.A."/>
            <person name="Matlin K."/>
        </authorList>
    </citation>
    <scope>NUCLEOTIDE SEQUENCE</scope>
    <source>
        <strain evidence="9">51-138</strain>
        <strain evidence="8">61-244</strain>
    </source>
</reference>
<dbReference type="GO" id="GO:0045944">
    <property type="term" value="P:positive regulation of transcription by RNA polymerase II"/>
    <property type="evidence" value="ECO:0007669"/>
    <property type="project" value="TreeGrafter"/>
</dbReference>
<dbReference type="RefSeq" id="XP_043057470.1">
    <property type="nucleotide sequence ID" value="XM_043206017.1"/>
</dbReference>
<evidence type="ECO:0000313" key="10">
    <source>
        <dbReference type="Proteomes" id="UP001196530"/>
    </source>
</evidence>
<evidence type="ECO:0000313" key="9">
    <source>
        <dbReference type="EMBL" id="KAG7846417.1"/>
    </source>
</evidence>
<dbReference type="InterPro" id="IPR036864">
    <property type="entry name" value="Zn2-C6_fun-type_DNA-bd_sf"/>
</dbReference>
<sequence length="1143" mass="131202">MPKLDDTKNNKQRKRNRVPISCTICRRRKVKCDKKKPECTNCIKNGVQHLCRYLEPSWAKPLNENELHFPGATVASQTRESSLDFVDRDQEMKRLLARIRDLENENTELKRKKVKPGTSRPLLRNTDDLVDFIRNSNILFTAKKGPTYNFPIIYQISVFSWMFVVRNDSYLNDLWLKILKLRKHYEYYYSSKNAMADASKSLETDYTNYDYKMSHIRQQNKNHEVPKEKSNEHTSKLKKFLETAMVLNKPQSEAKCPITGESGVCPAQESPSVEKPATRVRKCPVLHNEDSSEGGLNFSKDDDEEDEMEDPKVCPLMIGDARALFKEKLSRMSVSAIRDLPHSKSPKVTSISADVVETPTGTAAASPNTAEEEPALTEPQEPRTTIDGLQRLNKNNGTKKIKTISPSAIKSLNYNNTKQVIAVIEKHLPDREVVWLLIDRFFDKLYIHLPYVDEESFRARIASIIDATDASSQRIRLGSIGSQYCEEFLNVCLLLIILRLSWLSLPCRVSDSLSLEEQVMMRPENIITMVLVDMVKEIFSSAKIMSKPSLIIFQVGLFLKLYNILSPEDGFDLEDSYSNSNTTLLNSNDLSGDLTNENPNMNAPNFMYMLIQLAKTIGLNRDPLNFKNFYPATEDPVSNARLFRKRHLWRKLWYGLLGLSIESNLSLGDYKKGLPIEIDIDPTLGSVNKTWDCRLPGGVEQGVLEKSFNGALLKKEQLVVTNFKDSILVYHLLYKGMSILFSVDSTPTSRDFDQVMAKLLDLISDRSRIKLNMASFLNNEDETPLDHCVKIYRFKLHLVIKSMLFALNYLLFLNHEQKFNRLISEKNFTMNKLEKQKEYMNTYFESCLLLAVDNYDIFNQIYEKSDTLYPSCGSQLILYPYLLILNHRSHEFLISLILRLQQNSPIVMEILSRNNIDKDELLSRLFNYLQSFLDKLENLTKLYYYAWRLKKMVKFFHNILANSNKLFNINFKTLGENEQNKQEITLQTPKVSQPLQLHQSPRPIKREPTNAFEIAFGTSKLPPVTDFTGANDPMAQPAPEQAEPNVNAASMPDMFDDMFFTELSDMNGMMTSETIPNVPMMEMQQMVSPDHPMGNGVPGPGFHNSLNEIDFTNVDLTSQFESYPMNYENAYPNGLGNLHFHFG</sequence>
<evidence type="ECO:0000259" key="7">
    <source>
        <dbReference type="PROSITE" id="PS50048"/>
    </source>
</evidence>
<gene>
    <name evidence="8" type="ORF">KL928_005230</name>
    <name evidence="9" type="ORF">KL940_004369</name>
</gene>
<evidence type="ECO:0000256" key="4">
    <source>
        <dbReference type="ARBA" id="ARBA00023242"/>
    </source>
</evidence>
<comment type="caution">
    <text evidence="8">The sequence shown here is derived from an EMBL/GenBank/DDBJ whole genome shotgun (WGS) entry which is preliminary data.</text>
</comment>
<dbReference type="PANTHER" id="PTHR31069:SF12">
    <property type="entry name" value="TRANSCRIPTION FACTOR DOMAIN-CONTAINING PROTEIN"/>
    <property type="match status" value="1"/>
</dbReference>
<protein>
    <recommendedName>
        <fullName evidence="7">Zn(2)-C6 fungal-type domain-containing protein</fullName>
    </recommendedName>
</protein>
<dbReference type="Proteomes" id="UP001197328">
    <property type="component" value="Unassembled WGS sequence"/>
</dbReference>
<dbReference type="SMART" id="SM00066">
    <property type="entry name" value="GAL4"/>
    <property type="match status" value="1"/>
</dbReference>
<dbReference type="SUPFAM" id="SSF57701">
    <property type="entry name" value="Zn2/Cys6 DNA-binding domain"/>
    <property type="match status" value="1"/>
</dbReference>
<dbReference type="EMBL" id="JAHLVD010000013">
    <property type="protein sequence ID" value="KAG7846417.1"/>
    <property type="molecule type" value="Genomic_DNA"/>
</dbReference>
<accession>A0AAN6I3H3</accession>
<dbReference type="InterPro" id="IPR050675">
    <property type="entry name" value="OAF3"/>
</dbReference>
<keyword evidence="2" id="KW-0238">DNA-binding</keyword>
<evidence type="ECO:0000256" key="2">
    <source>
        <dbReference type="ARBA" id="ARBA00023125"/>
    </source>
</evidence>
<name>A0AAN6I3H3_PICAN</name>
<keyword evidence="5" id="KW-0175">Coiled coil</keyword>
<evidence type="ECO:0000256" key="5">
    <source>
        <dbReference type="SAM" id="Coils"/>
    </source>
</evidence>
<feature type="region of interest" description="Disordered" evidence="6">
    <location>
        <begin position="287"/>
        <end position="310"/>
    </location>
</feature>
<feature type="domain" description="Zn(2)-C6 fungal-type" evidence="7">
    <location>
        <begin position="21"/>
        <end position="53"/>
    </location>
</feature>
<organism evidence="8 10">
    <name type="scientific">Pichia angusta</name>
    <name type="common">Yeast</name>
    <name type="synonym">Hansenula polymorpha</name>
    <dbReference type="NCBI Taxonomy" id="870730"/>
    <lineage>
        <taxon>Eukaryota</taxon>
        <taxon>Fungi</taxon>
        <taxon>Dikarya</taxon>
        <taxon>Ascomycota</taxon>
        <taxon>Saccharomycotina</taxon>
        <taxon>Pichiomycetes</taxon>
        <taxon>Pichiales</taxon>
        <taxon>Pichiaceae</taxon>
        <taxon>Ogataea</taxon>
    </lineage>
</organism>
<keyword evidence="1" id="KW-0805">Transcription regulation</keyword>
<dbReference type="GO" id="GO:0000981">
    <property type="term" value="F:DNA-binding transcription factor activity, RNA polymerase II-specific"/>
    <property type="evidence" value="ECO:0007669"/>
    <property type="project" value="InterPro"/>
</dbReference>
<dbReference type="CDD" id="cd12148">
    <property type="entry name" value="fungal_TF_MHR"/>
    <property type="match status" value="1"/>
</dbReference>
<dbReference type="CDD" id="cd00067">
    <property type="entry name" value="GAL4"/>
    <property type="match status" value="1"/>
</dbReference>
<proteinExistence type="predicted"/>
<evidence type="ECO:0000256" key="1">
    <source>
        <dbReference type="ARBA" id="ARBA00023015"/>
    </source>
</evidence>
<dbReference type="Gene3D" id="4.10.240.10">
    <property type="entry name" value="Zn(2)-C6 fungal-type DNA-binding domain"/>
    <property type="match status" value="1"/>
</dbReference>
<keyword evidence="11" id="KW-1185">Reference proteome</keyword>
<dbReference type="Pfam" id="PF00172">
    <property type="entry name" value="Zn_clus"/>
    <property type="match status" value="1"/>
</dbReference>
<evidence type="ECO:0000313" key="8">
    <source>
        <dbReference type="EMBL" id="KAG7815891.1"/>
    </source>
</evidence>
<feature type="compositionally biased region" description="Polar residues" evidence="6">
    <location>
        <begin position="359"/>
        <end position="369"/>
    </location>
</feature>
<keyword evidence="4" id="KW-0539">Nucleus</keyword>
<dbReference type="GO" id="GO:0000978">
    <property type="term" value="F:RNA polymerase II cis-regulatory region sequence-specific DNA binding"/>
    <property type="evidence" value="ECO:0007669"/>
    <property type="project" value="TreeGrafter"/>
</dbReference>
<feature type="region of interest" description="Disordered" evidence="6">
    <location>
        <begin position="342"/>
        <end position="387"/>
    </location>
</feature>
<dbReference type="GO" id="GO:0008270">
    <property type="term" value="F:zinc ion binding"/>
    <property type="evidence" value="ECO:0007669"/>
    <property type="project" value="InterPro"/>
</dbReference>
<evidence type="ECO:0000256" key="6">
    <source>
        <dbReference type="SAM" id="MobiDB-lite"/>
    </source>
</evidence>
<dbReference type="GeneID" id="66129281"/>